<gene>
    <name evidence="2" type="ORF">UFOPK1572_00154</name>
    <name evidence="3" type="ORF">UFOPK2169_00659</name>
</gene>
<dbReference type="EMBL" id="CAEZWE010000020">
    <property type="protein sequence ID" value="CAB4649418.1"/>
    <property type="molecule type" value="Genomic_DNA"/>
</dbReference>
<evidence type="ECO:0000256" key="1">
    <source>
        <dbReference type="SAM" id="Phobius"/>
    </source>
</evidence>
<feature type="transmembrane region" description="Helical" evidence="1">
    <location>
        <begin position="81"/>
        <end position="99"/>
    </location>
</feature>
<dbReference type="AlphaFoldDB" id="A0A6J6KK53"/>
<dbReference type="EMBL" id="CAEZTC010000010">
    <property type="protein sequence ID" value="CAB4550859.1"/>
    <property type="molecule type" value="Genomic_DNA"/>
</dbReference>
<evidence type="ECO:0000313" key="2">
    <source>
        <dbReference type="EMBL" id="CAB4550859.1"/>
    </source>
</evidence>
<feature type="transmembrane region" description="Helical" evidence="1">
    <location>
        <begin position="38"/>
        <end position="61"/>
    </location>
</feature>
<reference evidence="3" key="1">
    <citation type="submission" date="2020-05" db="EMBL/GenBank/DDBJ databases">
        <authorList>
            <person name="Chiriac C."/>
            <person name="Salcher M."/>
            <person name="Ghai R."/>
            <person name="Kavagutti S V."/>
        </authorList>
    </citation>
    <scope>NUCLEOTIDE SEQUENCE</scope>
</reference>
<keyword evidence="1" id="KW-1133">Transmembrane helix</keyword>
<accession>A0A6J6KK53</accession>
<sequence length="111" mass="12251">MPFYESSQRRSAPDHVTDLVDSVKQYAKQETLDPIRGAARWVAVGTLASLSLGLALVFFALAILRLSQYLGGDTLSASWSFVHYFITFIVVSALVALSLSRIQQRSLTKES</sequence>
<name>A0A6J6KK53_9ZZZZ</name>
<evidence type="ECO:0000313" key="3">
    <source>
        <dbReference type="EMBL" id="CAB4649418.1"/>
    </source>
</evidence>
<keyword evidence="1" id="KW-0472">Membrane</keyword>
<protein>
    <submittedName>
        <fullName evidence="3">Unannotated protein</fullName>
    </submittedName>
</protein>
<keyword evidence="1" id="KW-0812">Transmembrane</keyword>
<organism evidence="3">
    <name type="scientific">freshwater metagenome</name>
    <dbReference type="NCBI Taxonomy" id="449393"/>
    <lineage>
        <taxon>unclassified sequences</taxon>
        <taxon>metagenomes</taxon>
        <taxon>ecological metagenomes</taxon>
    </lineage>
</organism>
<proteinExistence type="predicted"/>